<organism evidence="2 3">
    <name type="scientific">Tetraparma gracilis</name>
    <dbReference type="NCBI Taxonomy" id="2962635"/>
    <lineage>
        <taxon>Eukaryota</taxon>
        <taxon>Sar</taxon>
        <taxon>Stramenopiles</taxon>
        <taxon>Ochrophyta</taxon>
        <taxon>Bolidophyceae</taxon>
        <taxon>Parmales</taxon>
        <taxon>Triparmaceae</taxon>
        <taxon>Tetraparma</taxon>
    </lineage>
</organism>
<feature type="region of interest" description="Disordered" evidence="1">
    <location>
        <begin position="140"/>
        <end position="168"/>
    </location>
</feature>
<feature type="non-terminal residue" evidence="2">
    <location>
        <position position="1"/>
    </location>
</feature>
<evidence type="ECO:0000313" key="2">
    <source>
        <dbReference type="EMBL" id="GMI27790.1"/>
    </source>
</evidence>
<feature type="compositionally biased region" description="Basic and acidic residues" evidence="1">
    <location>
        <begin position="140"/>
        <end position="151"/>
    </location>
</feature>
<accession>A0ABQ6MKZ5</accession>
<protein>
    <submittedName>
        <fullName evidence="2">Uncharacterized protein</fullName>
    </submittedName>
</protein>
<feature type="region of interest" description="Disordered" evidence="1">
    <location>
        <begin position="1"/>
        <end position="34"/>
    </location>
</feature>
<name>A0ABQ6MKZ5_9STRA</name>
<feature type="compositionally biased region" description="Polar residues" evidence="1">
    <location>
        <begin position="15"/>
        <end position="34"/>
    </location>
</feature>
<feature type="compositionally biased region" description="Pro residues" evidence="1">
    <location>
        <begin position="1"/>
        <end position="13"/>
    </location>
</feature>
<proteinExistence type="predicted"/>
<feature type="region of interest" description="Disordered" evidence="1">
    <location>
        <begin position="59"/>
        <end position="79"/>
    </location>
</feature>
<dbReference type="Proteomes" id="UP001165060">
    <property type="component" value="Unassembled WGS sequence"/>
</dbReference>
<gene>
    <name evidence="2" type="ORF">TeGR_g1980</name>
</gene>
<evidence type="ECO:0000256" key="1">
    <source>
        <dbReference type="SAM" id="MobiDB-lite"/>
    </source>
</evidence>
<keyword evidence="3" id="KW-1185">Reference proteome</keyword>
<sequence>TVPPAPPPLPPRPSTADSSKTSLQSESKFQDTPSTFFISPEAAYKVKSKTEHQSKFVYTKAGASSAKRQPIDQSSNDVTSQRIFTARQARKVLAACKKEQAEAALRPKAKAMKGAADKLAGNLGRRSSVADLKNMNILKHSEEHPEDHHEVSGCGTAKMKADAAARRRNTSVELERLLDSRPQFLPDGRGKAREKKAAAVEAALAGRPSEKELVEKNVVKEVCEETGVVVQERSRRESVNLLGTMLGKMMDEMEEKENVKENVENVARKQKPAAVIPQRSYPPIMNNTAEWKQGDKYTSDRAAGYRSIKVKQMRTERAKAHAVMVRDKKVSPDRFFPAGRRQVWAVRYPSKGSAMDRKKSEYDRQFVWPGYTPSY</sequence>
<comment type="caution">
    <text evidence="2">The sequence shown here is derived from an EMBL/GenBank/DDBJ whole genome shotgun (WGS) entry which is preliminary data.</text>
</comment>
<reference evidence="2 3" key="1">
    <citation type="journal article" date="2023" name="Commun. Biol.">
        <title>Genome analysis of Parmales, the sister group of diatoms, reveals the evolutionary specialization of diatoms from phago-mixotrophs to photoautotrophs.</title>
        <authorList>
            <person name="Ban H."/>
            <person name="Sato S."/>
            <person name="Yoshikawa S."/>
            <person name="Yamada K."/>
            <person name="Nakamura Y."/>
            <person name="Ichinomiya M."/>
            <person name="Sato N."/>
            <person name="Blanc-Mathieu R."/>
            <person name="Endo H."/>
            <person name="Kuwata A."/>
            <person name="Ogata H."/>
        </authorList>
    </citation>
    <scope>NUCLEOTIDE SEQUENCE [LARGE SCALE GENOMIC DNA]</scope>
</reference>
<evidence type="ECO:0000313" key="3">
    <source>
        <dbReference type="Proteomes" id="UP001165060"/>
    </source>
</evidence>
<dbReference type="EMBL" id="BRYB01000328">
    <property type="protein sequence ID" value="GMI27790.1"/>
    <property type="molecule type" value="Genomic_DNA"/>
</dbReference>